<accession>A0AAD1XJ65</accession>
<dbReference type="Proteomes" id="UP001295684">
    <property type="component" value="Unassembled WGS sequence"/>
</dbReference>
<reference evidence="1" key="1">
    <citation type="submission" date="2023-07" db="EMBL/GenBank/DDBJ databases">
        <authorList>
            <consortium name="AG Swart"/>
            <person name="Singh M."/>
            <person name="Singh A."/>
            <person name="Seah K."/>
            <person name="Emmerich C."/>
        </authorList>
    </citation>
    <scope>NUCLEOTIDE SEQUENCE</scope>
    <source>
        <strain evidence="1">DP1</strain>
    </source>
</reference>
<proteinExistence type="predicted"/>
<comment type="caution">
    <text evidence="1">The sequence shown here is derived from an EMBL/GenBank/DDBJ whole genome shotgun (WGS) entry which is preliminary data.</text>
</comment>
<gene>
    <name evidence="1" type="ORF">ECRASSUSDP1_LOCUS15005</name>
</gene>
<sequence>MLISCQYLPEFKIDMNFSKKIKFLRSGKIKLNNPLKTSGFVAKENQSEAYKNLQQGKT</sequence>
<organism evidence="1 2">
    <name type="scientific">Euplotes crassus</name>
    <dbReference type="NCBI Taxonomy" id="5936"/>
    <lineage>
        <taxon>Eukaryota</taxon>
        <taxon>Sar</taxon>
        <taxon>Alveolata</taxon>
        <taxon>Ciliophora</taxon>
        <taxon>Intramacronucleata</taxon>
        <taxon>Spirotrichea</taxon>
        <taxon>Hypotrichia</taxon>
        <taxon>Euplotida</taxon>
        <taxon>Euplotidae</taxon>
        <taxon>Moneuplotes</taxon>
    </lineage>
</organism>
<dbReference type="EMBL" id="CAMPGE010015017">
    <property type="protein sequence ID" value="CAI2373659.1"/>
    <property type="molecule type" value="Genomic_DNA"/>
</dbReference>
<evidence type="ECO:0000313" key="2">
    <source>
        <dbReference type="Proteomes" id="UP001295684"/>
    </source>
</evidence>
<evidence type="ECO:0000313" key="1">
    <source>
        <dbReference type="EMBL" id="CAI2373659.1"/>
    </source>
</evidence>
<protein>
    <submittedName>
        <fullName evidence="1">Uncharacterized protein</fullName>
    </submittedName>
</protein>
<name>A0AAD1XJ65_EUPCR</name>
<dbReference type="AlphaFoldDB" id="A0AAD1XJ65"/>
<keyword evidence="2" id="KW-1185">Reference proteome</keyword>